<keyword evidence="1" id="KW-1133">Transmembrane helix</keyword>
<keyword evidence="1" id="KW-0472">Membrane</keyword>
<keyword evidence="2" id="KW-1185">Reference proteome</keyword>
<protein>
    <submittedName>
        <fullName evidence="3">UPAR/Ly6 domain-containing protein</fullName>
    </submittedName>
</protein>
<sequence length="123" mass="13327">MIVPSELASHESSDKIKLKECTAGVERCIKLTCTLDAKALNENAPGMPLPDDTRYTTTVKACMESEKTCEIPDKVEGIDNKAKKYCGMSCCTGYACNGTLGLRSFGTVAAMIAFVAAFFVRWN</sequence>
<organism evidence="2 3">
    <name type="scientific">Globodera pallida</name>
    <name type="common">Potato cyst nematode worm</name>
    <name type="synonym">Heterodera pallida</name>
    <dbReference type="NCBI Taxonomy" id="36090"/>
    <lineage>
        <taxon>Eukaryota</taxon>
        <taxon>Metazoa</taxon>
        <taxon>Ecdysozoa</taxon>
        <taxon>Nematoda</taxon>
        <taxon>Chromadorea</taxon>
        <taxon>Rhabditida</taxon>
        <taxon>Tylenchina</taxon>
        <taxon>Tylenchomorpha</taxon>
        <taxon>Tylenchoidea</taxon>
        <taxon>Heteroderidae</taxon>
        <taxon>Heteroderinae</taxon>
        <taxon>Globodera</taxon>
    </lineage>
</organism>
<evidence type="ECO:0000256" key="1">
    <source>
        <dbReference type="SAM" id="Phobius"/>
    </source>
</evidence>
<evidence type="ECO:0000313" key="3">
    <source>
        <dbReference type="WBParaSite" id="GPLIN_000562500"/>
    </source>
</evidence>
<dbReference type="AlphaFoldDB" id="A0A183BYD5"/>
<reference evidence="2" key="1">
    <citation type="submission" date="2013-12" db="EMBL/GenBank/DDBJ databases">
        <authorList>
            <person name="Aslett M."/>
        </authorList>
    </citation>
    <scope>NUCLEOTIDE SEQUENCE [LARGE SCALE GENOMIC DNA]</scope>
    <source>
        <strain evidence="2">Lindley</strain>
    </source>
</reference>
<evidence type="ECO:0000313" key="2">
    <source>
        <dbReference type="Proteomes" id="UP000050741"/>
    </source>
</evidence>
<accession>A0A183BYD5</accession>
<keyword evidence="1" id="KW-0812">Transmembrane</keyword>
<proteinExistence type="predicted"/>
<dbReference type="Proteomes" id="UP000050741">
    <property type="component" value="Unassembled WGS sequence"/>
</dbReference>
<feature type="transmembrane region" description="Helical" evidence="1">
    <location>
        <begin position="100"/>
        <end position="120"/>
    </location>
</feature>
<dbReference type="WBParaSite" id="GPLIN_000562500">
    <property type="protein sequence ID" value="GPLIN_000562500"/>
    <property type="gene ID" value="GPLIN_000562500"/>
</dbReference>
<reference evidence="2" key="2">
    <citation type="submission" date="2014-05" db="EMBL/GenBank/DDBJ databases">
        <title>The genome and life-stage specific transcriptomes of Globodera pallida elucidate key aspects of plant parasitism by a cyst nematode.</title>
        <authorList>
            <person name="Cotton J.A."/>
            <person name="Lilley C.J."/>
            <person name="Jones L.M."/>
            <person name="Kikuchi T."/>
            <person name="Reid A.J."/>
            <person name="Thorpe P."/>
            <person name="Tsai I.J."/>
            <person name="Beasley H."/>
            <person name="Blok V."/>
            <person name="Cock P.J.A."/>
            <person name="Van den Akker S.E."/>
            <person name="Holroyd N."/>
            <person name="Hunt M."/>
            <person name="Mantelin S."/>
            <person name="Naghra H."/>
            <person name="Pain A."/>
            <person name="Palomares-Rius J.E."/>
            <person name="Zarowiecki M."/>
            <person name="Berriman M."/>
            <person name="Jones J.T."/>
            <person name="Urwin P.E."/>
        </authorList>
    </citation>
    <scope>NUCLEOTIDE SEQUENCE [LARGE SCALE GENOMIC DNA]</scope>
    <source>
        <strain evidence="2">Lindley</strain>
    </source>
</reference>
<reference evidence="3" key="3">
    <citation type="submission" date="2016-06" db="UniProtKB">
        <authorList>
            <consortium name="WormBaseParasite"/>
        </authorList>
    </citation>
    <scope>IDENTIFICATION</scope>
</reference>
<name>A0A183BYD5_GLOPA</name>